<dbReference type="STRING" id="1423755.FC40_GL000110"/>
<organism evidence="2 3">
    <name type="scientific">Ligilactobacillus hayakitensis DSM 18933 = JCM 14209</name>
    <dbReference type="NCBI Taxonomy" id="1423755"/>
    <lineage>
        <taxon>Bacteria</taxon>
        <taxon>Bacillati</taxon>
        <taxon>Bacillota</taxon>
        <taxon>Bacilli</taxon>
        <taxon>Lactobacillales</taxon>
        <taxon>Lactobacillaceae</taxon>
        <taxon>Ligilactobacillus</taxon>
    </lineage>
</organism>
<keyword evidence="1" id="KW-0812">Transmembrane</keyword>
<dbReference type="AlphaFoldDB" id="A0A0R1WNG3"/>
<dbReference type="Proteomes" id="UP000051054">
    <property type="component" value="Unassembled WGS sequence"/>
</dbReference>
<feature type="transmembrane region" description="Helical" evidence="1">
    <location>
        <begin position="172"/>
        <end position="201"/>
    </location>
</feature>
<protein>
    <submittedName>
        <fullName evidence="2">Protein ecsb</fullName>
    </submittedName>
</protein>
<dbReference type="OrthoDB" id="2447941at2"/>
<feature type="transmembrane region" description="Helical" evidence="1">
    <location>
        <begin position="306"/>
        <end position="327"/>
    </location>
</feature>
<feature type="transmembrane region" description="Helical" evidence="1">
    <location>
        <begin position="109"/>
        <end position="128"/>
    </location>
</feature>
<feature type="transmembrane region" description="Helical" evidence="1">
    <location>
        <begin position="63"/>
        <end position="89"/>
    </location>
</feature>
<feature type="transmembrane region" description="Helical" evidence="1">
    <location>
        <begin position="376"/>
        <end position="395"/>
    </location>
</feature>
<evidence type="ECO:0000313" key="2">
    <source>
        <dbReference type="EMBL" id="KRM19424.1"/>
    </source>
</evidence>
<comment type="caution">
    <text evidence="2">The sequence shown here is derived from an EMBL/GenBank/DDBJ whole genome shotgun (WGS) entry which is preliminary data.</text>
</comment>
<name>A0A0R1WNG3_9LACO</name>
<gene>
    <name evidence="2" type="ORF">FC40_GL000110</name>
</gene>
<accession>A0A0R1WNG3</accession>
<dbReference type="PIRSF" id="PIRSF037259">
    <property type="entry name" value="EcsB_ABC"/>
    <property type="match status" value="1"/>
</dbReference>
<feature type="transmembrane region" description="Helical" evidence="1">
    <location>
        <begin position="347"/>
        <end position="369"/>
    </location>
</feature>
<dbReference type="GO" id="GO:0016020">
    <property type="term" value="C:membrane"/>
    <property type="evidence" value="ECO:0007669"/>
    <property type="project" value="InterPro"/>
</dbReference>
<dbReference type="eggNOG" id="COG4473">
    <property type="taxonomic scope" value="Bacteria"/>
</dbReference>
<keyword evidence="1" id="KW-0472">Membrane</keyword>
<reference evidence="2 3" key="1">
    <citation type="journal article" date="2015" name="Genome Announc.">
        <title>Expanding the biotechnology potential of lactobacilli through comparative genomics of 213 strains and associated genera.</title>
        <authorList>
            <person name="Sun Z."/>
            <person name="Harris H.M."/>
            <person name="McCann A."/>
            <person name="Guo C."/>
            <person name="Argimon S."/>
            <person name="Zhang W."/>
            <person name="Yang X."/>
            <person name="Jeffery I.B."/>
            <person name="Cooney J.C."/>
            <person name="Kagawa T.F."/>
            <person name="Liu W."/>
            <person name="Song Y."/>
            <person name="Salvetti E."/>
            <person name="Wrobel A."/>
            <person name="Rasinkangas P."/>
            <person name="Parkhill J."/>
            <person name="Rea M.C."/>
            <person name="O'Sullivan O."/>
            <person name="Ritari J."/>
            <person name="Douillard F.P."/>
            <person name="Paul Ross R."/>
            <person name="Yang R."/>
            <person name="Briner A.E."/>
            <person name="Felis G.E."/>
            <person name="de Vos W.M."/>
            <person name="Barrangou R."/>
            <person name="Klaenhammer T.R."/>
            <person name="Caufield P.W."/>
            <person name="Cui Y."/>
            <person name="Zhang H."/>
            <person name="O'Toole P.W."/>
        </authorList>
    </citation>
    <scope>NUCLEOTIDE SEQUENCE [LARGE SCALE GENOMIC DNA]</scope>
    <source>
        <strain evidence="2 3">DSM 18933</strain>
    </source>
</reference>
<dbReference type="Pfam" id="PF05975">
    <property type="entry name" value="EcsB"/>
    <property type="match status" value="1"/>
</dbReference>
<dbReference type="EMBL" id="AZGD01000050">
    <property type="protein sequence ID" value="KRM19424.1"/>
    <property type="molecule type" value="Genomic_DNA"/>
</dbReference>
<evidence type="ECO:0000256" key="1">
    <source>
        <dbReference type="SAM" id="Phobius"/>
    </source>
</evidence>
<feature type="transmembrane region" description="Helical" evidence="1">
    <location>
        <begin position="21"/>
        <end position="43"/>
    </location>
</feature>
<dbReference type="RefSeq" id="WP_025022340.1">
    <property type="nucleotide sequence ID" value="NZ_AZGD01000050.1"/>
</dbReference>
<keyword evidence="1" id="KW-1133">Transmembrane helix</keyword>
<keyword evidence="3" id="KW-1185">Reference proteome</keyword>
<dbReference type="InterPro" id="IPR010288">
    <property type="entry name" value="EcsB_ABC"/>
</dbReference>
<proteinExistence type="predicted"/>
<evidence type="ECO:0000313" key="3">
    <source>
        <dbReference type="Proteomes" id="UP000051054"/>
    </source>
</evidence>
<dbReference type="PATRIC" id="fig|1423755.3.peg.121"/>
<sequence>MVDLWQKRLKIYQKQLLKYGKYVFNDNFILALFFMLGAIAYTYSNFLKTLSLKEDYWWAKPVVLIILVLLLRFIKVATLVSKPDIVFLLPKEKQMKIYLKYAFRRSKQIALVIQIIGIIILTPFLIYGVHLSKVMVGIIGLTQVIFKLTDFKLIQNQYFQPWNKKYVESIRIIFPVIVYLIAFYINPISGLILSGCLYLGLNFYVKKISDKPLNWTYLIDQENNRQKRIYTFFNLFTDVPQIKSGAKRRKYLDKFLFKAKYPTRHIYQFLLSRAAVRNPEYSGILIRLTLIAMVVISAVDIYWLAVVMAVLFSYLIIFQLLPLFNHFEGNVYTHIYPVKKVYQLQDFQTLSMIILTVCDVLFLISGLIGKMTLQEIIILMVVLGMENILLSRVYIKIKLKIT</sequence>